<proteinExistence type="predicted"/>
<name>A0A3N2BY50_9MICO</name>
<comment type="caution">
    <text evidence="1">The sequence shown here is derived from an EMBL/GenBank/DDBJ whole genome shotgun (WGS) entry which is preliminary data.</text>
</comment>
<dbReference type="AlphaFoldDB" id="A0A3N2BY50"/>
<organism evidence="1 2">
    <name type="scientific">Plantibacter flavus</name>
    <dbReference type="NCBI Taxonomy" id="150123"/>
    <lineage>
        <taxon>Bacteria</taxon>
        <taxon>Bacillati</taxon>
        <taxon>Actinomycetota</taxon>
        <taxon>Actinomycetes</taxon>
        <taxon>Micrococcales</taxon>
        <taxon>Microbacteriaceae</taxon>
        <taxon>Plantibacter</taxon>
    </lineage>
</organism>
<reference evidence="1 2" key="1">
    <citation type="submission" date="2018-11" db="EMBL/GenBank/DDBJ databases">
        <title>Sequencing the genomes of 1000 actinobacteria strains.</title>
        <authorList>
            <person name="Klenk H.-P."/>
        </authorList>
    </citation>
    <scope>NUCLEOTIDE SEQUENCE [LARGE SCALE GENOMIC DNA]</scope>
    <source>
        <strain evidence="1 2">DSM 14012</strain>
    </source>
</reference>
<gene>
    <name evidence="1" type="ORF">EDD42_0205</name>
</gene>
<protein>
    <submittedName>
        <fullName evidence="1">Uncharacterized protein</fullName>
    </submittedName>
</protein>
<dbReference type="EMBL" id="RKHL01000001">
    <property type="protein sequence ID" value="ROR80168.1"/>
    <property type="molecule type" value="Genomic_DNA"/>
</dbReference>
<dbReference type="Proteomes" id="UP000266915">
    <property type="component" value="Unassembled WGS sequence"/>
</dbReference>
<evidence type="ECO:0000313" key="1">
    <source>
        <dbReference type="EMBL" id="ROR80168.1"/>
    </source>
</evidence>
<accession>A0A3N2BY50</accession>
<evidence type="ECO:0000313" key="2">
    <source>
        <dbReference type="Proteomes" id="UP000266915"/>
    </source>
</evidence>
<keyword evidence="2" id="KW-1185">Reference proteome</keyword>
<sequence>MASMDDAPRIGDLEVDGDALTGDGATLSELADELACGVDETTTAEAPSDGWRVLRRLESGAVYLGSPVDADHRTWRVAQVHPGEQPPVVRVHPDTLVVRPSRAERRQGLVLRWPPFVEEQHDPSELAIDIVNAGTTRWTPENEGFRAVGALTAPGGTEFSFGWVSSAADRAVPLDPGEYARVPVQLQLLSEPTSLQPGHYDLHVVVVELGLRLAEPLRVELTAELVARQVAKQNRHRADPASERRAFDRQIEAEQLRVGARRSWPEIAEVVGSAVSDDEALERIAAVLGTTTEHAASVYDASLRAMVMADADRRDEQLQELIRQRDTLG</sequence>